<organism evidence="2 3">
    <name type="scientific">Labeo rohita</name>
    <name type="common">Indian major carp</name>
    <name type="synonym">Cyprinus rohita</name>
    <dbReference type="NCBI Taxonomy" id="84645"/>
    <lineage>
        <taxon>Eukaryota</taxon>
        <taxon>Metazoa</taxon>
        <taxon>Chordata</taxon>
        <taxon>Craniata</taxon>
        <taxon>Vertebrata</taxon>
        <taxon>Euteleostomi</taxon>
        <taxon>Actinopterygii</taxon>
        <taxon>Neopterygii</taxon>
        <taxon>Teleostei</taxon>
        <taxon>Ostariophysi</taxon>
        <taxon>Cypriniformes</taxon>
        <taxon>Cyprinidae</taxon>
        <taxon>Labeoninae</taxon>
        <taxon>Labeonini</taxon>
        <taxon>Labeo</taxon>
    </lineage>
</organism>
<reference evidence="2 3" key="1">
    <citation type="submission" date="2022-01" db="EMBL/GenBank/DDBJ databases">
        <title>A high-quality chromosome-level genome assembly of rohu carp, Labeo rohita.</title>
        <authorList>
            <person name="Arick M.A. II"/>
            <person name="Hsu C.-Y."/>
            <person name="Magbanua Z."/>
            <person name="Pechanova O."/>
            <person name="Grover C."/>
            <person name="Miller E."/>
            <person name="Thrash A."/>
            <person name="Ezzel L."/>
            <person name="Alam S."/>
            <person name="Benzie J."/>
            <person name="Hamilton M."/>
            <person name="Karsi A."/>
            <person name="Lawrence M.L."/>
            <person name="Peterson D.G."/>
        </authorList>
    </citation>
    <scope>NUCLEOTIDE SEQUENCE [LARGE SCALE GENOMIC DNA]</scope>
    <source>
        <strain evidence="3">BAU-BD-2019</strain>
        <tissue evidence="2">Blood</tissue>
    </source>
</reference>
<accession>A0ABQ8MCG4</accession>
<evidence type="ECO:0000313" key="3">
    <source>
        <dbReference type="Proteomes" id="UP000830375"/>
    </source>
</evidence>
<evidence type="ECO:0000256" key="1">
    <source>
        <dbReference type="SAM" id="MobiDB-lite"/>
    </source>
</evidence>
<feature type="region of interest" description="Disordered" evidence="1">
    <location>
        <begin position="381"/>
        <end position="405"/>
    </location>
</feature>
<gene>
    <name evidence="2" type="ORF">H4Q32_022490</name>
</gene>
<keyword evidence="3" id="KW-1185">Reference proteome</keyword>
<proteinExistence type="predicted"/>
<dbReference type="EMBL" id="JACTAM010000010">
    <property type="protein sequence ID" value="KAI2659921.1"/>
    <property type="molecule type" value="Genomic_DNA"/>
</dbReference>
<sequence length="469" mass="51095">MLGRDKFIQNEPAAWFGGLHDKSQGTATIFTRIMSVKHGSVISELALVKAVRYEQRRQIAKDLYLLEYVAEFSQLAILTVFDVTALNSLFWIGACPLSSLLPRSPLSLLFPSEAQRRVTDTKSNPGRAPVSTSSQERATVSKSSTERAPIFPSSLERDFVPELSPEWASVPECSPERACVRKSCQGEALVPTGSPRRAFVPECSPKSPEAHKCPPAPAFSPAVVWQPLCSPSAHHLCSEITVGLPVSIGIMAGGSPVSTSSLRLSTGWASSSLRPRLGLSSTILRLGTPVLQLRLVPQSLRLRQAPPSPQFHFSPLDPPRHPGSLALCLGLLCHLRLRRWFGPLESSVFPPPWLLPQLAPLWVPITDVAWVPPSAAGSKSLLSSPLPPSSPPWTLSPEPPSGRGGPNVMLADLKITGTLRFPYSIQESWWVYILQVDIPHQLPAGSTNNNNMCRTVGLKHSISQKQQMK</sequence>
<comment type="caution">
    <text evidence="2">The sequence shown here is derived from an EMBL/GenBank/DDBJ whole genome shotgun (WGS) entry which is preliminary data.</text>
</comment>
<feature type="region of interest" description="Disordered" evidence="1">
    <location>
        <begin position="117"/>
        <end position="145"/>
    </location>
</feature>
<name>A0ABQ8MCG4_LABRO</name>
<dbReference type="Proteomes" id="UP000830375">
    <property type="component" value="Unassembled WGS sequence"/>
</dbReference>
<evidence type="ECO:0000313" key="2">
    <source>
        <dbReference type="EMBL" id="KAI2659921.1"/>
    </source>
</evidence>
<feature type="compositionally biased region" description="Polar residues" evidence="1">
    <location>
        <begin position="130"/>
        <end position="143"/>
    </location>
</feature>
<protein>
    <submittedName>
        <fullName evidence="2">Glucans biosynthesis protein G</fullName>
    </submittedName>
</protein>